<name>A0A807LHZ1_9ENTR</name>
<gene>
    <name evidence="1" type="ORF">BWI95_18500</name>
</gene>
<accession>A0A807LHZ1</accession>
<dbReference type="Proteomes" id="UP000187148">
    <property type="component" value="Chromosome"/>
</dbReference>
<proteinExistence type="predicted"/>
<evidence type="ECO:0000313" key="2">
    <source>
        <dbReference type="Proteomes" id="UP000187148"/>
    </source>
</evidence>
<evidence type="ECO:0000313" key="1">
    <source>
        <dbReference type="EMBL" id="APZ06889.1"/>
    </source>
</evidence>
<keyword evidence="2" id="KW-1185">Reference proteome</keyword>
<sequence>MVYNVYGKWMTDNNSNQMDILNAHFGGNVPHMPQAQNQ</sequence>
<protein>
    <submittedName>
        <fullName evidence="1">Defective integrase</fullName>
    </submittedName>
</protein>
<organism evidence="1 2">
    <name type="scientific">Kosakonia cowanii JCM 10956 = DSM 18146</name>
    <dbReference type="NCBI Taxonomy" id="1300165"/>
    <lineage>
        <taxon>Bacteria</taxon>
        <taxon>Pseudomonadati</taxon>
        <taxon>Pseudomonadota</taxon>
        <taxon>Gammaproteobacteria</taxon>
        <taxon>Enterobacterales</taxon>
        <taxon>Enterobacteriaceae</taxon>
        <taxon>Kosakonia</taxon>
    </lineage>
</organism>
<dbReference type="EMBL" id="CP019445">
    <property type="protein sequence ID" value="APZ06889.1"/>
    <property type="molecule type" value="Genomic_DNA"/>
</dbReference>
<dbReference type="AlphaFoldDB" id="A0A807LHZ1"/>
<reference evidence="1 2" key="1">
    <citation type="submission" date="2017-01" db="EMBL/GenBank/DDBJ databases">
        <authorList>
            <person name="Cao J.-M."/>
        </authorList>
    </citation>
    <scope>NUCLEOTIDE SEQUENCE [LARGE SCALE GENOMIC DNA]</scope>
    <source>
        <strain evidence="1 2">888-76</strain>
    </source>
</reference>
<dbReference type="KEGG" id="kco:BWI95_18500"/>